<organism evidence="1 2">
    <name type="scientific">Schaalia radingae</name>
    <dbReference type="NCBI Taxonomy" id="131110"/>
    <lineage>
        <taxon>Bacteria</taxon>
        <taxon>Bacillati</taxon>
        <taxon>Actinomycetota</taxon>
        <taxon>Actinomycetes</taxon>
        <taxon>Actinomycetales</taxon>
        <taxon>Actinomycetaceae</taxon>
        <taxon>Schaalia</taxon>
    </lineage>
</organism>
<evidence type="ECO:0008006" key="3">
    <source>
        <dbReference type="Google" id="ProtNLM"/>
    </source>
</evidence>
<evidence type="ECO:0000313" key="2">
    <source>
        <dbReference type="Proteomes" id="UP000198976"/>
    </source>
</evidence>
<dbReference type="Proteomes" id="UP000198976">
    <property type="component" value="Chromosome I"/>
</dbReference>
<name>A0ABY0V8S9_9ACTO</name>
<dbReference type="RefSeq" id="WP_070726329.1">
    <property type="nucleotide sequence ID" value="NZ_LT629792.1"/>
</dbReference>
<evidence type="ECO:0000313" key="1">
    <source>
        <dbReference type="EMBL" id="SDT98726.1"/>
    </source>
</evidence>
<reference evidence="1 2" key="1">
    <citation type="submission" date="2016-10" db="EMBL/GenBank/DDBJ databases">
        <authorList>
            <person name="Varghese N."/>
            <person name="Submissions S."/>
        </authorList>
    </citation>
    <scope>NUCLEOTIDE SEQUENCE [LARGE SCALE GENOMIC DNA]</scope>
    <source>
        <strain evidence="1 2">DSM 9169</strain>
    </source>
</reference>
<gene>
    <name evidence="1" type="ORF">SAMN04489714_1442</name>
</gene>
<protein>
    <recommendedName>
        <fullName evidence="3">Asparagine synthase</fullName>
    </recommendedName>
</protein>
<keyword evidence="2" id="KW-1185">Reference proteome</keyword>
<dbReference type="EMBL" id="LT629792">
    <property type="protein sequence ID" value="SDT98726.1"/>
    <property type="molecule type" value="Genomic_DNA"/>
</dbReference>
<accession>A0ABY0V8S9</accession>
<dbReference type="SUPFAM" id="SSF52402">
    <property type="entry name" value="Adenine nucleotide alpha hydrolases-like"/>
    <property type="match status" value="1"/>
</dbReference>
<sequence length="490" mass="55719">MLEIPGDAVFAYSITQEPDEAFAQSEELAGSLFLNTTEKTESREFTNAEGSSQAVVIGFCVDAHGERSRDEIPQMILEAAAESGIKYAYELCNRLAGKYVVYLSVDGVEVVWGDATCSMSVFYTHEDPVVACGVSENLVGAYVSNRSDSQMVKITTNAPDGQPLPNNVTSFDHVRILLPNHILYVRQQYAERVWRTPGLVRRTALDEVVVKTLLLMKNIYREYNRYYDLLCPLTAGYDSRINFAFMKELGDNPATFTFRHPSFTDETPDLKISHVISEYYGVPHSIVMDSRMEESEKSYYKRLVGRDATDYSLNLALTIRKTFGNRAILNGNIIDQIGKSVTGNNVPDRLASPSFVRSRIYNSGKPALQILGLYLRDVRQNCGNDVFDVLAWEQDCCRWGTQSDITYGMCGVNMLTLSNCRELILEWIKIPRKQRVRKELHKSLFQQLDPKLLSFGFTPESNIKRIVRLNWPIFYLSCYGYGWYVSRHSR</sequence>
<proteinExistence type="predicted"/>